<reference evidence="1 2" key="2">
    <citation type="submission" date="2020-05" db="EMBL/GenBank/DDBJ databases">
        <title>Identification and distribution of gene clusters putatively required for synthesis of sphingolipid metabolism inhibitors in phylogenetically diverse species of the filamentous fungus Fusarium.</title>
        <authorList>
            <person name="Kim H.-S."/>
            <person name="Busman M."/>
            <person name="Brown D.W."/>
            <person name="Divon H."/>
            <person name="Uhlig S."/>
            <person name="Proctor R.H."/>
        </authorList>
    </citation>
    <scope>NUCLEOTIDE SEQUENCE [LARGE SCALE GENOMIC DNA]</scope>
    <source>
        <strain evidence="1 2">NRRL 25331</strain>
    </source>
</reference>
<dbReference type="Proteomes" id="UP000572754">
    <property type="component" value="Unassembled WGS sequence"/>
</dbReference>
<sequence>MPIRMKRLSRSDPDYKEHENKFYHSWRHDEKSAKVKNGARYKRLYHGTSRACHIGESGNDLKLCYNDDCGTCGILRQSFKLKYAGEFIVEERLGSALTSQDDEGMFGPGIYSTPTSSNVYVKNHHVSSNLHAMFICYVVANKPQRKLLADHDITRPSRGYNCVEGVTIDNGGSLLYPEFVVYREDAIVPVGLIMYTRKGWEPL</sequence>
<evidence type="ECO:0000313" key="1">
    <source>
        <dbReference type="EMBL" id="KAF5672606.1"/>
    </source>
</evidence>
<organism evidence="1 2">
    <name type="scientific">Fusarium circinatum</name>
    <name type="common">Pitch canker fungus</name>
    <name type="synonym">Gibberella circinata</name>
    <dbReference type="NCBI Taxonomy" id="48490"/>
    <lineage>
        <taxon>Eukaryota</taxon>
        <taxon>Fungi</taxon>
        <taxon>Dikarya</taxon>
        <taxon>Ascomycota</taxon>
        <taxon>Pezizomycotina</taxon>
        <taxon>Sordariomycetes</taxon>
        <taxon>Hypocreomycetidae</taxon>
        <taxon>Hypocreales</taxon>
        <taxon>Nectriaceae</taxon>
        <taxon>Fusarium</taxon>
        <taxon>Fusarium fujikuroi species complex</taxon>
    </lineage>
</organism>
<evidence type="ECO:0000313" key="2">
    <source>
        <dbReference type="Proteomes" id="UP000572754"/>
    </source>
</evidence>
<dbReference type="EMBL" id="JAAQPE010000274">
    <property type="protein sequence ID" value="KAF5672606.1"/>
    <property type="molecule type" value="Genomic_DNA"/>
</dbReference>
<name>A0A8H5TMI7_FUSCI</name>
<protein>
    <recommendedName>
        <fullName evidence="3">PARP catalytic domain-containing protein</fullName>
    </recommendedName>
</protein>
<comment type="caution">
    <text evidence="1">The sequence shown here is derived from an EMBL/GenBank/DDBJ whole genome shotgun (WGS) entry which is preliminary data.</text>
</comment>
<evidence type="ECO:0008006" key="3">
    <source>
        <dbReference type="Google" id="ProtNLM"/>
    </source>
</evidence>
<reference evidence="2" key="1">
    <citation type="journal article" date="2020" name="BMC Genomics">
        <title>Correction to: Identification and distribution of gene clusters required for synthesis of sphingolipid metabolism inhibitors in diverse species of the filamentous fungus Fusarium.</title>
        <authorList>
            <person name="Kim H.S."/>
            <person name="Lohmar J.M."/>
            <person name="Busman M."/>
            <person name="Brown D.W."/>
            <person name="Naumann T.A."/>
            <person name="Divon H.H."/>
            <person name="Lysoe E."/>
            <person name="Uhlig S."/>
            <person name="Proctor R.H."/>
        </authorList>
    </citation>
    <scope>NUCLEOTIDE SEQUENCE [LARGE SCALE GENOMIC DNA]</scope>
    <source>
        <strain evidence="2">NRRL 25331</strain>
    </source>
</reference>
<keyword evidence="2" id="KW-1185">Reference proteome</keyword>
<accession>A0A8H5TMI7</accession>
<dbReference type="Gene3D" id="3.90.228.10">
    <property type="match status" value="1"/>
</dbReference>
<proteinExistence type="predicted"/>
<gene>
    <name evidence="1" type="ORF">FCIRC_8309</name>
</gene>
<dbReference type="AlphaFoldDB" id="A0A8H5TMI7"/>
<dbReference type="SUPFAM" id="SSF56399">
    <property type="entry name" value="ADP-ribosylation"/>
    <property type="match status" value="1"/>
</dbReference>